<evidence type="ECO:0000313" key="1">
    <source>
        <dbReference type="EMBL" id="PRC09043.1"/>
    </source>
</evidence>
<dbReference type="EMBL" id="PCQE01000004">
    <property type="protein sequence ID" value="PRC09043.1"/>
    <property type="molecule type" value="Genomic_DNA"/>
</dbReference>
<evidence type="ECO:0000313" key="2">
    <source>
        <dbReference type="Proteomes" id="UP000239458"/>
    </source>
</evidence>
<dbReference type="RefSeq" id="WP_105225703.1">
    <property type="nucleotide sequence ID" value="NZ_PCQE01000004.1"/>
</dbReference>
<accession>A0A2S9E2G2</accession>
<comment type="caution">
    <text evidence="1">The sequence shown here is derived from an EMBL/GenBank/DDBJ whole genome shotgun (WGS) entry which is preliminary data.</text>
</comment>
<name>A0A2S9E2G2_PSECE</name>
<sequence>MSHNQTIDGVPGEQMACMPVDRSYDVRAKMIIAFNEARKAGGDLDDALDAAYKSALRFSPNPLAAEQPDRSPEAYAIEHAEYMAKSADDVLAKFQAYGLALLAVDEGGDDGEGELFEAIDSARGDLQEALVDLRSMVYEFRKRAAKSR</sequence>
<organism evidence="1 2">
    <name type="scientific">Pseudomonas cedrina</name>
    <dbReference type="NCBI Taxonomy" id="651740"/>
    <lineage>
        <taxon>Bacteria</taxon>
        <taxon>Pseudomonadati</taxon>
        <taxon>Pseudomonadota</taxon>
        <taxon>Gammaproteobacteria</taxon>
        <taxon>Pseudomonadales</taxon>
        <taxon>Pseudomonadaceae</taxon>
        <taxon>Pseudomonas</taxon>
    </lineage>
</organism>
<protein>
    <submittedName>
        <fullName evidence="1">Uncharacterized protein</fullName>
    </submittedName>
</protein>
<dbReference type="AlphaFoldDB" id="A0A2S9E2G2"/>
<proteinExistence type="predicted"/>
<reference evidence="1 2" key="1">
    <citation type="submission" date="2017-09" db="EMBL/GenBank/DDBJ databases">
        <title>Genomic, metabolic, and phenotypic characteristics of bacterial isolates from the natural microbiome of the model nematode Caenorhabditis elegans.</title>
        <authorList>
            <person name="Zimmermann J."/>
            <person name="Obeng N."/>
            <person name="Yang W."/>
            <person name="Obeng O."/>
            <person name="Kissoyan K."/>
            <person name="Pees B."/>
            <person name="Dirksen P."/>
            <person name="Hoppner M."/>
            <person name="Franke A."/>
            <person name="Rosenstiel P."/>
            <person name="Leippe M."/>
            <person name="Dierking K."/>
            <person name="Kaleta C."/>
            <person name="Schulenburg H."/>
        </authorList>
    </citation>
    <scope>NUCLEOTIDE SEQUENCE [LARGE SCALE GENOMIC DNA]</scope>
    <source>
        <strain evidence="1 2">MYb184</strain>
    </source>
</reference>
<gene>
    <name evidence="1" type="ORF">CQ006_04870</name>
</gene>
<dbReference type="Proteomes" id="UP000239458">
    <property type="component" value="Unassembled WGS sequence"/>
</dbReference>